<protein>
    <submittedName>
        <fullName evidence="2">HdeD family acid-resistance protein</fullName>
    </submittedName>
</protein>
<feature type="transmembrane region" description="Helical" evidence="1">
    <location>
        <begin position="68"/>
        <end position="88"/>
    </location>
</feature>
<proteinExistence type="predicted"/>
<feature type="transmembrane region" description="Helical" evidence="1">
    <location>
        <begin position="94"/>
        <end position="114"/>
    </location>
</feature>
<reference evidence="3" key="1">
    <citation type="journal article" date="2019" name="Int. J. Syst. Evol. Microbiol.">
        <title>The Global Catalogue of Microorganisms (GCM) 10K type strain sequencing project: providing services to taxonomists for standard genome sequencing and annotation.</title>
        <authorList>
            <consortium name="The Broad Institute Genomics Platform"/>
            <consortium name="The Broad Institute Genome Sequencing Center for Infectious Disease"/>
            <person name="Wu L."/>
            <person name="Ma J."/>
        </authorList>
    </citation>
    <scope>NUCLEOTIDE SEQUENCE [LARGE SCALE GENOMIC DNA]</scope>
    <source>
        <strain evidence="3">JCM 19635</strain>
    </source>
</reference>
<evidence type="ECO:0000256" key="1">
    <source>
        <dbReference type="SAM" id="Phobius"/>
    </source>
</evidence>
<dbReference type="Pfam" id="PF03729">
    <property type="entry name" value="DUF308"/>
    <property type="match status" value="2"/>
</dbReference>
<evidence type="ECO:0000313" key="2">
    <source>
        <dbReference type="EMBL" id="MFC7666808.1"/>
    </source>
</evidence>
<comment type="caution">
    <text evidence="2">The sequence shown here is derived from an EMBL/GenBank/DDBJ whole genome shotgun (WGS) entry which is preliminary data.</text>
</comment>
<feature type="transmembrane region" description="Helical" evidence="1">
    <location>
        <begin position="126"/>
        <end position="147"/>
    </location>
</feature>
<feature type="transmembrane region" description="Helical" evidence="1">
    <location>
        <begin position="12"/>
        <end position="30"/>
    </location>
</feature>
<dbReference type="RefSeq" id="WP_380200819.1">
    <property type="nucleotide sequence ID" value="NZ_JBHTEK010000001.1"/>
</dbReference>
<evidence type="ECO:0000313" key="3">
    <source>
        <dbReference type="Proteomes" id="UP001596513"/>
    </source>
</evidence>
<name>A0ABW2TZY4_9BACT</name>
<keyword evidence="1" id="KW-0812">Transmembrane</keyword>
<dbReference type="Proteomes" id="UP001596513">
    <property type="component" value="Unassembled WGS sequence"/>
</dbReference>
<feature type="transmembrane region" description="Helical" evidence="1">
    <location>
        <begin position="153"/>
        <end position="173"/>
    </location>
</feature>
<dbReference type="PANTHER" id="PTHR34989:SF1">
    <property type="entry name" value="PROTEIN HDED"/>
    <property type="match status" value="1"/>
</dbReference>
<organism evidence="2 3">
    <name type="scientific">Hymenobacter humi</name>
    <dbReference type="NCBI Taxonomy" id="1411620"/>
    <lineage>
        <taxon>Bacteria</taxon>
        <taxon>Pseudomonadati</taxon>
        <taxon>Bacteroidota</taxon>
        <taxon>Cytophagia</taxon>
        <taxon>Cytophagales</taxon>
        <taxon>Hymenobacteraceae</taxon>
        <taxon>Hymenobacter</taxon>
    </lineage>
</organism>
<keyword evidence="3" id="KW-1185">Reference proteome</keyword>
<dbReference type="PANTHER" id="PTHR34989">
    <property type="entry name" value="PROTEIN HDED"/>
    <property type="match status" value="1"/>
</dbReference>
<gene>
    <name evidence="2" type="ORF">ACFQT0_04780</name>
</gene>
<keyword evidence="1" id="KW-1133">Transmembrane helix</keyword>
<dbReference type="InterPro" id="IPR052712">
    <property type="entry name" value="Acid_resist_chaperone_HdeD"/>
</dbReference>
<dbReference type="EMBL" id="JBHTEK010000001">
    <property type="protein sequence ID" value="MFC7666808.1"/>
    <property type="molecule type" value="Genomic_DNA"/>
</dbReference>
<accession>A0ABW2TZY4</accession>
<keyword evidence="1" id="KW-0472">Membrane</keyword>
<sequence length="194" mass="20940">MMVPTVLHTNWWLLALRGLAAVILGLLTFLQPEITLFVLVALFGIYCLINGILTLVMAYRRGRGQSRWWTLALEGLASLITGGLTLAWPGISLLGLLYVVALWAVVTGIFQIVAAIRLRKQITGEWLLFLGGVMSVLFGGIVVFWPGIGALALSWWIGAYLFAIGITLGILAYRLRKHSAGHSSASSSMTSAAG</sequence>
<dbReference type="InterPro" id="IPR005325">
    <property type="entry name" value="DUF308_memb"/>
</dbReference>
<feature type="transmembrane region" description="Helical" evidence="1">
    <location>
        <begin position="36"/>
        <end position="56"/>
    </location>
</feature>